<proteinExistence type="predicted"/>
<dbReference type="EMBL" id="KB631234">
    <property type="protein sequence ID" value="ERL84179.1"/>
    <property type="molecule type" value="Genomic_DNA"/>
</dbReference>
<dbReference type="OrthoDB" id="16520at2759"/>
<gene>
    <name evidence="1" type="ORF">D910_01554</name>
</gene>
<dbReference type="Gene3D" id="2.140.10.30">
    <property type="entry name" value="Dipeptidylpeptidase IV, N-terminal domain"/>
    <property type="match status" value="1"/>
</dbReference>
<sequence>MDWNSTEPFCYNETVLNNNLWLNYRCEYNNVVFGNNSTYFIQECLGPEIPIVTLARTSSYERLAILDSSSRLRKRLKRFSKPQMKHIIVEMEFGYKAQVRMHLPAILREYEDTTFPLVLLV</sequence>
<evidence type="ECO:0000313" key="2">
    <source>
        <dbReference type="Proteomes" id="UP000030742"/>
    </source>
</evidence>
<accession>U4TRS6</accession>
<protein>
    <submittedName>
        <fullName evidence="1">Uncharacterized protein</fullName>
    </submittedName>
</protein>
<organism evidence="1 2">
    <name type="scientific">Dendroctonus ponderosae</name>
    <name type="common">Mountain pine beetle</name>
    <dbReference type="NCBI Taxonomy" id="77166"/>
    <lineage>
        <taxon>Eukaryota</taxon>
        <taxon>Metazoa</taxon>
        <taxon>Ecdysozoa</taxon>
        <taxon>Arthropoda</taxon>
        <taxon>Hexapoda</taxon>
        <taxon>Insecta</taxon>
        <taxon>Pterygota</taxon>
        <taxon>Neoptera</taxon>
        <taxon>Endopterygota</taxon>
        <taxon>Coleoptera</taxon>
        <taxon>Polyphaga</taxon>
        <taxon>Cucujiformia</taxon>
        <taxon>Curculionidae</taxon>
        <taxon>Scolytinae</taxon>
        <taxon>Dendroctonus</taxon>
    </lineage>
</organism>
<dbReference type="AlphaFoldDB" id="U4TRS6"/>
<dbReference type="Proteomes" id="UP000030742">
    <property type="component" value="Unassembled WGS sequence"/>
</dbReference>
<reference evidence="1 2" key="1">
    <citation type="journal article" date="2013" name="Genome Biol.">
        <title>Draft genome of the mountain pine beetle, Dendroctonus ponderosae Hopkins, a major forest pest.</title>
        <authorList>
            <person name="Keeling C.I."/>
            <person name="Yuen M.M."/>
            <person name="Liao N.Y."/>
            <person name="Docking T.R."/>
            <person name="Chan S.K."/>
            <person name="Taylor G.A."/>
            <person name="Palmquist D.L."/>
            <person name="Jackman S.D."/>
            <person name="Nguyen A."/>
            <person name="Li M."/>
            <person name="Henderson H."/>
            <person name="Janes J.K."/>
            <person name="Zhao Y."/>
            <person name="Pandoh P."/>
            <person name="Moore R."/>
            <person name="Sperling F.A."/>
            <person name="Huber D.P."/>
            <person name="Birol I."/>
            <person name="Jones S.J."/>
            <person name="Bohlmann J."/>
        </authorList>
    </citation>
    <scope>NUCLEOTIDE SEQUENCE</scope>
</reference>
<evidence type="ECO:0000313" key="1">
    <source>
        <dbReference type="EMBL" id="ERL84179.1"/>
    </source>
</evidence>
<name>U4TRS6_DENPD</name>